<gene>
    <name evidence="3" type="ORF">CCMP2556_LOCUS27128</name>
</gene>
<dbReference type="EMBL" id="CAXAMN010019380">
    <property type="protein sequence ID" value="CAK9054214.1"/>
    <property type="molecule type" value="Genomic_DNA"/>
</dbReference>
<feature type="region of interest" description="Disordered" evidence="2">
    <location>
        <begin position="400"/>
        <end position="462"/>
    </location>
</feature>
<feature type="compositionally biased region" description="Basic residues" evidence="2">
    <location>
        <begin position="1203"/>
        <end position="1222"/>
    </location>
</feature>
<dbReference type="Gene3D" id="3.90.190.10">
    <property type="entry name" value="Protein tyrosine phosphatase superfamily"/>
    <property type="match status" value="1"/>
</dbReference>
<reference evidence="3 4" key="1">
    <citation type="submission" date="2024-02" db="EMBL/GenBank/DDBJ databases">
        <authorList>
            <person name="Chen Y."/>
            <person name="Shah S."/>
            <person name="Dougan E. K."/>
            <person name="Thang M."/>
            <person name="Chan C."/>
        </authorList>
    </citation>
    <scope>NUCLEOTIDE SEQUENCE [LARGE SCALE GENOMIC DNA]</scope>
</reference>
<name>A0ABP0MTZ2_9DINO</name>
<accession>A0ABP0MTZ2</accession>
<keyword evidence="1" id="KW-0175">Coiled coil</keyword>
<proteinExistence type="predicted"/>
<feature type="compositionally biased region" description="Low complexity" evidence="2">
    <location>
        <begin position="402"/>
        <end position="414"/>
    </location>
</feature>
<keyword evidence="4" id="KW-1185">Reference proteome</keyword>
<dbReference type="Proteomes" id="UP001642484">
    <property type="component" value="Unassembled WGS sequence"/>
</dbReference>
<feature type="region of interest" description="Disordered" evidence="2">
    <location>
        <begin position="1555"/>
        <end position="1607"/>
    </location>
</feature>
<dbReference type="CDD" id="cd00084">
    <property type="entry name" value="HMG-box_SF"/>
    <property type="match status" value="1"/>
</dbReference>
<dbReference type="CDD" id="cd14498">
    <property type="entry name" value="DSP"/>
    <property type="match status" value="1"/>
</dbReference>
<feature type="coiled-coil region" evidence="1">
    <location>
        <begin position="530"/>
        <end position="564"/>
    </location>
</feature>
<evidence type="ECO:0000256" key="2">
    <source>
        <dbReference type="SAM" id="MobiDB-lite"/>
    </source>
</evidence>
<organism evidence="3 4">
    <name type="scientific">Durusdinium trenchii</name>
    <dbReference type="NCBI Taxonomy" id="1381693"/>
    <lineage>
        <taxon>Eukaryota</taxon>
        <taxon>Sar</taxon>
        <taxon>Alveolata</taxon>
        <taxon>Dinophyceae</taxon>
        <taxon>Suessiales</taxon>
        <taxon>Symbiodiniaceae</taxon>
        <taxon>Durusdinium</taxon>
    </lineage>
</organism>
<dbReference type="InterPro" id="IPR029021">
    <property type="entry name" value="Prot-tyrosine_phosphatase-like"/>
</dbReference>
<feature type="region of interest" description="Disordered" evidence="2">
    <location>
        <begin position="482"/>
        <end position="503"/>
    </location>
</feature>
<sequence>MEEGQREFVAALRSQGLSSGFSPGDLRFQSVYGLWPTSKLSDQDVWDAWSGLQSTLAGDAYGGKEAVKWGREAYNSRHPLHLVLDCSSFKKGCNGKLWLGGENAIMDRNLLTENGIQTIVPASRRPLPDESMTYTVLDHVEAGALINGDGDMVSWLEVCDMLAKRLEEGQGILLCCMTGAHKSAALACGLVMYLTGTAFDKAETYLCSLRNCVDLSFKPPGRSPRSASDWLLEWQDRILAEAWTFDICQVLSPHAFRKKAIQVGFEAMHTRPKAKAAKTGSGEQDPGYSSGGFEHGFSTVSSQELNSSMESEASWGFTPSLKRSLPTASGDGFLVLKDELASKEMRAAKLNQLCADLEALDSKMMVLLMPADKVAMPSVAQQKQATAEPTAPNVKEQGGLNAAAADQPEQPEARASADVGQVAAADKVPATGQVADEPAEKPADQADICDIDVPDQKDDGGNVEMEAQKEDAHCQGGEFQVDYAPDEPAANSKKQGAAASDCGRSVLEGEKQPLDHSLRNQDSEVMSRVLQLLEEQRLQRQAVLARSEEELTRQTLQVEALRALLGPEPLTVLDLLVDVGPSVVLALSDSDGRTLLHHAARIGAWQVDLALGCNVGLAMWLQRHWNARPLQPPPRASAQEWYDRPPTHVCQGCCGSEQEAQQKAVALVKETFLHQLSVPALNKWTTIQPCLTLVCAMQQWSNVLPQAFGRCFPEGPQAELSEDDSPDEGAALGVPLDQTKRWRKLARKRQRKAAYFMQDPQSKWATLMWSVLTAPVMAVHYSLFKRGTWLSERRCENDELTSVASFCNPVLNPAAKVFDRVVLTSTFIERAFARLSRWCDRKGPKPTLATLAAKNAVYHFRYLTELWRERGFKDGTLTKERSQKCRPTWAHGVRKGRTRNGLHIFAKEMGLKPSKELVRQWRLLSQEQREHYATLARADNIQSRALQANKVSHMAESAEVRGGFWQMSTPHGFPLCRNIVEANLSNLRSLADEFKRATRSLWPESPDSFDGAPEQPFPLWAPCDPECCPHRLSDAQRLCFTALLDVLREVIMRRGPAASDVGQEPLLLQFSSTSLRATRQVVVAYNTRKKPIDAALVELQRIEEPNTRPGVLEVLACALGVDGQLPLVGDVPFCARLAADALDWDMFVLKVGPVSRLDHFDILASGPVDVQALKAEILREKEAQRALTALRKMTPRPVGTGRGKGKGNRPKGLAKGKGKGRGKLVTADERSDASCDDGGGSSQSDASDDTLKEEGSDGSGTGVAPEQPQVAPPPVSLASDGPLARQRTLSGHRKARQCLLCNTSSTDESPLTYGDDEVSLEVQGRVPWRSYEKARADDGEVYKVPSGKLCLVCFNVYRALGLHKAYKKVDFYYKFVSRKGNENEHKSFLQARKAWVKQHNEAGPDRKRLQSKKALLEAKKELKVEQKTGGKFIAPRKQFVSLESWDESKRGPVDQSKVVTEAVFGKSVEGIWVNKGAAGVFDYEEYQDTSLVEQETVHNSSETPFAEESLARKRKALLGELQEGSQAREKASVEGEELDMAGLLAAIQSQGHAASGQVKGELAKSDGADAPASDNKSDDAGTSSSEEGSNHAGRFGPTASKKQQASSSASPAEMVAAYENAKDLCEAVVAACAKYGEDDFLASPLKKPCSVASGLLNVADISATASAVEVMEQSQAEEDSHGSFEGAIQVFFSEHAVGQSLVDLATARVASGEKEQIAQTAIKELGDELPKLQALSHAFCVQGIKLIKDDLLPVQKLLDTCAKSVSALKGSKGKDKDHGRAYDRLMELLAGHKATFTSEVKRLLEGELRGNLAQRLQFLCNALSNDCMVGSEEAGQTLIELDEVWSGLKHTCLVEHTFWESGPATGQVEAVLREYKDLSATLCDMANFVFLQNDKFKEKQKLDVAATTLKRWVDIVPNKLKKWVDTGLAQLVEDRMLSVCRSKQQALFSAGLTAVAEVTKQCVAGSPPSFNQGAQQQLLMKIPKSHSLRPLATSFLEVLTLQSQSGDQLKLATALDMTGKHYQEALSTAEWQEDLRKTGLKEASAWLKALRQKVACEALDEMERAHKKRCLSMEKIKVAKLPSLTDEENYRKVGLRCVGQLADVTALLEKDCKALKTLRSALVRLKAAQFGEENTTPLLAELELAQKKAGHDVFAPGPGEIECEELVVQTSFHVAAVAALCLVRNPKLAPPNPDGKLLKQVADISVTLRGKWELLPEGELKLQGGRLLSECEEVSKSKGQR</sequence>
<evidence type="ECO:0000256" key="1">
    <source>
        <dbReference type="SAM" id="Coils"/>
    </source>
</evidence>
<evidence type="ECO:0000313" key="4">
    <source>
        <dbReference type="Proteomes" id="UP001642484"/>
    </source>
</evidence>
<feature type="non-terminal residue" evidence="3">
    <location>
        <position position="2241"/>
    </location>
</feature>
<comment type="caution">
    <text evidence="3">The sequence shown here is derived from an EMBL/GenBank/DDBJ whole genome shotgun (WGS) entry which is preliminary data.</text>
</comment>
<dbReference type="SUPFAM" id="SSF52799">
    <property type="entry name" value="(Phosphotyrosine protein) phosphatases II"/>
    <property type="match status" value="1"/>
</dbReference>
<protein>
    <submittedName>
        <fullName evidence="3">Uncharacterized protein</fullName>
    </submittedName>
</protein>
<feature type="region of interest" description="Disordered" evidence="2">
    <location>
        <begin position="272"/>
        <end position="293"/>
    </location>
</feature>
<feature type="region of interest" description="Disordered" evidence="2">
    <location>
        <begin position="1187"/>
        <end position="1290"/>
    </location>
</feature>
<evidence type="ECO:0000313" key="3">
    <source>
        <dbReference type="EMBL" id="CAK9054214.1"/>
    </source>
</evidence>